<reference key="2">
    <citation type="submission" date="2011-10" db="EMBL/GenBank/DDBJ databases">
        <title>The genome and transcriptome sequence of Clonorchis sinensis provide insights into the carcinogenic liver fluke.</title>
        <authorList>
            <person name="Wang X."/>
            <person name="Huang Y."/>
            <person name="Chen W."/>
            <person name="Liu H."/>
            <person name="Guo L."/>
            <person name="Chen Y."/>
            <person name="Luo F."/>
            <person name="Zhou W."/>
            <person name="Sun J."/>
            <person name="Mao Q."/>
            <person name="Liang P."/>
            <person name="Zhou C."/>
            <person name="Tian Y."/>
            <person name="Men J."/>
            <person name="Lv X."/>
            <person name="Huang L."/>
            <person name="Zhou J."/>
            <person name="Hu Y."/>
            <person name="Li R."/>
            <person name="Zhang F."/>
            <person name="Lei H."/>
            <person name="Li X."/>
            <person name="Hu X."/>
            <person name="Liang C."/>
            <person name="Xu J."/>
            <person name="Wu Z."/>
            <person name="Yu X."/>
        </authorList>
    </citation>
    <scope>NUCLEOTIDE SEQUENCE</scope>
    <source>
        <strain>Henan</strain>
    </source>
</reference>
<dbReference type="Proteomes" id="UP000008909">
    <property type="component" value="Unassembled WGS sequence"/>
</dbReference>
<proteinExistence type="predicted"/>
<evidence type="ECO:0000313" key="2">
    <source>
        <dbReference type="Proteomes" id="UP000008909"/>
    </source>
</evidence>
<evidence type="ECO:0000313" key="1">
    <source>
        <dbReference type="EMBL" id="GAA47685.1"/>
    </source>
</evidence>
<organism evidence="1 2">
    <name type="scientific">Clonorchis sinensis</name>
    <name type="common">Chinese liver fluke</name>
    <dbReference type="NCBI Taxonomy" id="79923"/>
    <lineage>
        <taxon>Eukaryota</taxon>
        <taxon>Metazoa</taxon>
        <taxon>Spiralia</taxon>
        <taxon>Lophotrochozoa</taxon>
        <taxon>Platyhelminthes</taxon>
        <taxon>Trematoda</taxon>
        <taxon>Digenea</taxon>
        <taxon>Opisthorchiida</taxon>
        <taxon>Opisthorchiata</taxon>
        <taxon>Opisthorchiidae</taxon>
        <taxon>Clonorchis</taxon>
    </lineage>
</organism>
<gene>
    <name evidence="1" type="ORF">CLF_100675</name>
</gene>
<dbReference type="AlphaFoldDB" id="G7Y3Z9"/>
<name>G7Y3Z9_CLOSI</name>
<keyword evidence="2" id="KW-1185">Reference proteome</keyword>
<accession>G7Y3Z9</accession>
<dbReference type="InParanoid" id="G7Y3Z9"/>
<sequence length="177" mass="20378">MAPLNTHSVHVAACFHPYLVHCTQQITQIPVCASLTSWIKIPIRLRRMTAECQRPASLKHDASKNREDHSHAIFQITQLAGSSFIPLHTQTRTQSSKPPLACWYWEACTFLRLYPFKQQLCKPFCDNDARIIIVYLHDKTKQALDRQLWRSITKYLMDTRWTCFGLAAISMGMVCGN</sequence>
<protein>
    <submittedName>
        <fullName evidence="1">Uncharacterized protein</fullName>
    </submittedName>
</protein>
<reference evidence="1" key="1">
    <citation type="journal article" date="2011" name="Genome Biol.">
        <title>The draft genome of the carcinogenic human liver fluke Clonorchis sinensis.</title>
        <authorList>
            <person name="Wang X."/>
            <person name="Chen W."/>
            <person name="Huang Y."/>
            <person name="Sun J."/>
            <person name="Men J."/>
            <person name="Liu H."/>
            <person name="Luo F."/>
            <person name="Guo L."/>
            <person name="Lv X."/>
            <person name="Deng C."/>
            <person name="Zhou C."/>
            <person name="Fan Y."/>
            <person name="Li X."/>
            <person name="Huang L."/>
            <person name="Hu Y."/>
            <person name="Liang C."/>
            <person name="Hu X."/>
            <person name="Xu J."/>
            <person name="Yu X."/>
        </authorList>
    </citation>
    <scope>NUCLEOTIDE SEQUENCE [LARGE SCALE GENOMIC DNA]</scope>
    <source>
        <strain evidence="1">Henan</strain>
    </source>
</reference>
<dbReference type="EMBL" id="DF142849">
    <property type="protein sequence ID" value="GAA47685.1"/>
    <property type="molecule type" value="Genomic_DNA"/>
</dbReference>